<gene>
    <name evidence="11" type="primary">tsaE</name>
    <name evidence="11" type="ORF">GS597_10370</name>
</gene>
<keyword evidence="4" id="KW-0963">Cytoplasm</keyword>
<keyword evidence="12" id="KW-1185">Reference proteome</keyword>
<dbReference type="EMBL" id="WVIC01000018">
    <property type="protein sequence ID" value="NCJ06905.1"/>
    <property type="molecule type" value="Genomic_DNA"/>
</dbReference>
<dbReference type="Pfam" id="PF02367">
    <property type="entry name" value="TsaE"/>
    <property type="match status" value="1"/>
</dbReference>
<evidence type="ECO:0000256" key="3">
    <source>
        <dbReference type="ARBA" id="ARBA00019010"/>
    </source>
</evidence>
<comment type="subcellular location">
    <subcellularLocation>
        <location evidence="1">Cytoplasm</location>
    </subcellularLocation>
</comment>
<dbReference type="AlphaFoldDB" id="A0A8K2A8F3"/>
<evidence type="ECO:0000256" key="7">
    <source>
        <dbReference type="ARBA" id="ARBA00022741"/>
    </source>
</evidence>
<dbReference type="PANTHER" id="PTHR33540:SF2">
    <property type="entry name" value="TRNA THREONYLCARBAMOYLADENOSINE BIOSYNTHESIS PROTEIN TSAE"/>
    <property type="match status" value="1"/>
</dbReference>
<dbReference type="Proteomes" id="UP000607397">
    <property type="component" value="Unassembled WGS sequence"/>
</dbReference>
<evidence type="ECO:0000256" key="4">
    <source>
        <dbReference type="ARBA" id="ARBA00022490"/>
    </source>
</evidence>
<keyword evidence="6" id="KW-0479">Metal-binding</keyword>
<comment type="similarity">
    <text evidence="2">Belongs to the TsaE family.</text>
</comment>
<keyword evidence="5" id="KW-0819">tRNA processing</keyword>
<evidence type="ECO:0000256" key="8">
    <source>
        <dbReference type="ARBA" id="ARBA00022840"/>
    </source>
</evidence>
<comment type="caution">
    <text evidence="11">The sequence shown here is derived from an EMBL/GenBank/DDBJ whole genome shotgun (WGS) entry which is preliminary data.</text>
</comment>
<sequence>MTSSLWLPNLQATQALGVTLGETLSPGTVILLTGDLGSGKTTLIQSLGQGLGITDVIVSPTFTLIQEYPEGRVPLYHFDLYRLTPPEVAELHPELYWQGTEIPLGIVAIEWPEQLSQWPSDYLQLRLSHRDNGRQLDWHHQGKGNIPPPLLSL</sequence>
<evidence type="ECO:0000256" key="2">
    <source>
        <dbReference type="ARBA" id="ARBA00007599"/>
    </source>
</evidence>
<evidence type="ECO:0000256" key="6">
    <source>
        <dbReference type="ARBA" id="ARBA00022723"/>
    </source>
</evidence>
<evidence type="ECO:0000256" key="1">
    <source>
        <dbReference type="ARBA" id="ARBA00004496"/>
    </source>
</evidence>
<dbReference type="GO" id="GO:0002949">
    <property type="term" value="P:tRNA threonylcarbamoyladenosine modification"/>
    <property type="evidence" value="ECO:0007669"/>
    <property type="project" value="InterPro"/>
</dbReference>
<dbReference type="SUPFAM" id="SSF52540">
    <property type="entry name" value="P-loop containing nucleoside triphosphate hydrolases"/>
    <property type="match status" value="1"/>
</dbReference>
<protein>
    <recommendedName>
        <fullName evidence="3">tRNA threonylcarbamoyladenosine biosynthesis protein TsaE</fullName>
    </recommendedName>
    <alternativeName>
        <fullName evidence="10">t(6)A37 threonylcarbamoyladenosine biosynthesis protein TsaE</fullName>
    </alternativeName>
</protein>
<dbReference type="RefSeq" id="WP_161825381.1">
    <property type="nucleotide sequence ID" value="NZ_WVIC01000018.1"/>
</dbReference>
<dbReference type="InterPro" id="IPR027417">
    <property type="entry name" value="P-loop_NTPase"/>
</dbReference>
<evidence type="ECO:0000313" key="12">
    <source>
        <dbReference type="Proteomes" id="UP000607397"/>
    </source>
</evidence>
<keyword evidence="8" id="KW-0067">ATP-binding</keyword>
<proteinExistence type="inferred from homology"/>
<dbReference type="GO" id="GO:0046872">
    <property type="term" value="F:metal ion binding"/>
    <property type="evidence" value="ECO:0007669"/>
    <property type="project" value="UniProtKB-KW"/>
</dbReference>
<evidence type="ECO:0000256" key="5">
    <source>
        <dbReference type="ARBA" id="ARBA00022694"/>
    </source>
</evidence>
<dbReference type="GO" id="GO:0005524">
    <property type="term" value="F:ATP binding"/>
    <property type="evidence" value="ECO:0007669"/>
    <property type="project" value="UniProtKB-KW"/>
</dbReference>
<evidence type="ECO:0000313" key="11">
    <source>
        <dbReference type="EMBL" id="NCJ06905.1"/>
    </source>
</evidence>
<dbReference type="NCBIfam" id="TIGR00150">
    <property type="entry name" value="T6A_YjeE"/>
    <property type="match status" value="1"/>
</dbReference>
<dbReference type="InterPro" id="IPR003442">
    <property type="entry name" value="T6A_TsaE"/>
</dbReference>
<evidence type="ECO:0000256" key="9">
    <source>
        <dbReference type="ARBA" id="ARBA00022842"/>
    </source>
</evidence>
<name>A0A8K2A8F3_9CYAN</name>
<reference evidence="11" key="1">
    <citation type="submission" date="2019-12" db="EMBL/GenBank/DDBJ databases">
        <title>High-Quality draft genome sequences of three cyanobacteria isolated from the limestone walls of the Old Cathedral of Coimbra.</title>
        <authorList>
            <person name="Tiago I."/>
            <person name="Soares F."/>
            <person name="Portugal A."/>
        </authorList>
    </citation>
    <scope>NUCLEOTIDE SEQUENCE [LARGE SCALE GENOMIC DNA]</scope>
    <source>
        <strain evidence="11">C</strain>
    </source>
</reference>
<keyword evidence="9" id="KW-0460">Magnesium</keyword>
<evidence type="ECO:0000256" key="10">
    <source>
        <dbReference type="ARBA" id="ARBA00032441"/>
    </source>
</evidence>
<dbReference type="Gene3D" id="3.40.50.300">
    <property type="entry name" value="P-loop containing nucleotide triphosphate hydrolases"/>
    <property type="match status" value="1"/>
</dbReference>
<dbReference type="GO" id="GO:0005737">
    <property type="term" value="C:cytoplasm"/>
    <property type="evidence" value="ECO:0007669"/>
    <property type="project" value="UniProtKB-SubCell"/>
</dbReference>
<dbReference type="PANTHER" id="PTHR33540">
    <property type="entry name" value="TRNA THREONYLCARBAMOYLADENOSINE BIOSYNTHESIS PROTEIN TSAE"/>
    <property type="match status" value="1"/>
</dbReference>
<organism evidence="11 12">
    <name type="scientific">Petrachloros mirabilis ULC683</name>
    <dbReference type="NCBI Taxonomy" id="2781853"/>
    <lineage>
        <taxon>Bacteria</taxon>
        <taxon>Bacillati</taxon>
        <taxon>Cyanobacteriota</taxon>
        <taxon>Cyanophyceae</taxon>
        <taxon>Synechococcales</taxon>
        <taxon>Petrachlorosaceae</taxon>
        <taxon>Petrachloros</taxon>
        <taxon>Petrachloros mirabilis</taxon>
    </lineage>
</organism>
<keyword evidence="7" id="KW-0547">Nucleotide-binding</keyword>
<accession>A0A8K2A8F3</accession>